<dbReference type="Pfam" id="PF13306">
    <property type="entry name" value="LRR_5"/>
    <property type="match status" value="2"/>
</dbReference>
<dbReference type="EMBL" id="JAPFFF010000066">
    <property type="protein sequence ID" value="KAK8836424.1"/>
    <property type="molecule type" value="Genomic_DNA"/>
</dbReference>
<dbReference type="InterPro" id="IPR032675">
    <property type="entry name" value="LRR_dom_sf"/>
</dbReference>
<dbReference type="Proteomes" id="UP001470230">
    <property type="component" value="Unassembled WGS sequence"/>
</dbReference>
<comment type="caution">
    <text evidence="1">The sequence shown here is derived from an EMBL/GenBank/DDBJ whole genome shotgun (WGS) entry which is preliminary data.</text>
</comment>
<evidence type="ECO:0000313" key="1">
    <source>
        <dbReference type="EMBL" id="KAK8836424.1"/>
    </source>
</evidence>
<reference evidence="1 2" key="1">
    <citation type="submission" date="2024-04" db="EMBL/GenBank/DDBJ databases">
        <title>Tritrichomonas musculus Genome.</title>
        <authorList>
            <person name="Alves-Ferreira E."/>
            <person name="Grigg M."/>
            <person name="Lorenzi H."/>
            <person name="Galac M."/>
        </authorList>
    </citation>
    <scope>NUCLEOTIDE SEQUENCE [LARGE SCALE GENOMIC DNA]</scope>
    <source>
        <strain evidence="1 2">EAF2021</strain>
    </source>
</reference>
<accession>A0ABR2GR85</accession>
<dbReference type="Gene3D" id="3.80.10.10">
    <property type="entry name" value="Ribonuclease Inhibitor"/>
    <property type="match status" value="1"/>
</dbReference>
<evidence type="ECO:0000313" key="2">
    <source>
        <dbReference type="Proteomes" id="UP001470230"/>
    </source>
</evidence>
<dbReference type="InterPro" id="IPR026906">
    <property type="entry name" value="LRR_5"/>
</dbReference>
<keyword evidence="2" id="KW-1185">Reference proteome</keyword>
<gene>
    <name evidence="1" type="ORF">M9Y10_039769</name>
</gene>
<proteinExistence type="predicted"/>
<name>A0ABR2GR85_9EUKA</name>
<evidence type="ECO:0008006" key="3">
    <source>
        <dbReference type="Google" id="ProtNLM"/>
    </source>
</evidence>
<organism evidence="1 2">
    <name type="scientific">Tritrichomonas musculus</name>
    <dbReference type="NCBI Taxonomy" id="1915356"/>
    <lineage>
        <taxon>Eukaryota</taxon>
        <taxon>Metamonada</taxon>
        <taxon>Parabasalia</taxon>
        <taxon>Tritrichomonadida</taxon>
        <taxon>Tritrichomonadidae</taxon>
        <taxon>Tritrichomonas</taxon>
    </lineage>
</organism>
<sequence length="183" mass="19300">MNAFEKCAALTEIDAPPSVAEIEASAFISCTALRRTSLPPPLTRISDYAFCGWNQSSFRLSRGARRSPAVRVADRKLCLQKLQVALPRDAARCDGSCQQLPTQGLPAAHKSGNTAASDASGTAFPCCTPLCEVEIPPAVSKIASSAFEECASLPTSSAMSASAPFADCAINKSESEVHDRVYS</sequence>
<protein>
    <recommendedName>
        <fullName evidence="3">Leucine-rich repeat domain-containing protein</fullName>
    </recommendedName>
</protein>